<name>A0A6B9JI24_9CAUD</name>
<gene>
    <name evidence="1" type="ORF">Hena1_00110</name>
</gene>
<dbReference type="Proteomes" id="UP000433183">
    <property type="component" value="Segment"/>
</dbReference>
<reference evidence="1 2" key="1">
    <citation type="submission" date="2019-11" db="EMBL/GenBank/DDBJ databases">
        <title>Characterization of a new Erwinia amylovora bacteriophage.</title>
        <authorList>
            <person name="Valentovich L.N."/>
            <person name="Akhremchuk A.E."/>
            <person name="Besarab N.V."/>
            <person name="Lagonenko A.L."/>
        </authorList>
    </citation>
    <scope>NUCLEOTIDE SEQUENCE [LARGE SCALE GENOMIC DNA]</scope>
</reference>
<keyword evidence="2" id="KW-1185">Reference proteome</keyword>
<dbReference type="EMBL" id="MN732867">
    <property type="protein sequence ID" value="QGZ16187.1"/>
    <property type="molecule type" value="Genomic_DNA"/>
</dbReference>
<accession>A0A6B9JI24</accession>
<protein>
    <submittedName>
        <fullName evidence="1">Uncharacterized protein</fullName>
    </submittedName>
</protein>
<evidence type="ECO:0000313" key="1">
    <source>
        <dbReference type="EMBL" id="QGZ16187.1"/>
    </source>
</evidence>
<evidence type="ECO:0000313" key="2">
    <source>
        <dbReference type="Proteomes" id="UP000433183"/>
    </source>
</evidence>
<proteinExistence type="predicted"/>
<organism evidence="1 2">
    <name type="scientific">Erwinia phage Hena1</name>
    <dbReference type="NCBI Taxonomy" id="2678601"/>
    <lineage>
        <taxon>Viruses</taxon>
        <taxon>Duplodnaviria</taxon>
        <taxon>Heunggongvirae</taxon>
        <taxon>Uroviricota</taxon>
        <taxon>Caudoviricetes</taxon>
        <taxon>Vequintavirinae</taxon>
        <taxon>Henunavirus</taxon>
        <taxon>Henunavirus hena1</taxon>
    </lineage>
</organism>
<sequence length="140" mass="16642">MKIAYVVHVETEGEHNRIMNQRKRIPKNVYFLTDYNSHYHYIRTIPGMQYDAVVVANDARISFDGFEYLLTRLRPMDGRKSMLSLNSFHKNMLKKILERQAYGISQTFRPEFDIPMLDSMRKMCELAGIDWEFLKDCIPK</sequence>